<gene>
    <name evidence="3" type="ORF">OPDIPICF_03441</name>
</gene>
<keyword evidence="2" id="KW-1133">Transmembrane helix</keyword>
<reference evidence="3 4" key="1">
    <citation type="submission" date="2019-11" db="EMBL/GenBank/DDBJ databases">
        <authorList>
            <person name="Holert J."/>
        </authorList>
    </citation>
    <scope>NUCLEOTIDE SEQUENCE [LARGE SCALE GENOMIC DNA]</scope>
    <source>
        <strain evidence="3">SB11_3</strain>
    </source>
</reference>
<keyword evidence="2" id="KW-0472">Membrane</keyword>
<protein>
    <submittedName>
        <fullName evidence="3">Uncharacterized protein</fullName>
    </submittedName>
</protein>
<keyword evidence="4" id="KW-1185">Reference proteome</keyword>
<evidence type="ECO:0000313" key="4">
    <source>
        <dbReference type="Proteomes" id="UP000441399"/>
    </source>
</evidence>
<feature type="region of interest" description="Disordered" evidence="1">
    <location>
        <begin position="113"/>
        <end position="150"/>
    </location>
</feature>
<sequence>MNFSISIRTLFATAAFIAAYALSFWLFWDDQMKLNSFNINPQQSIVTRYLVQNVSWGMRGEARLFGVFLSFLSVHLCWGYRYWLGDRLMQLVSAYRKREAVIGSRVNGSNIVGGSEDFQPKSTVLTDSRHTGEREIPHDNAQKRLSSSDD</sequence>
<accession>A0A5S9R100</accession>
<feature type="transmembrane region" description="Helical" evidence="2">
    <location>
        <begin position="64"/>
        <end position="83"/>
    </location>
</feature>
<feature type="compositionally biased region" description="Basic and acidic residues" evidence="1">
    <location>
        <begin position="127"/>
        <end position="142"/>
    </location>
</feature>
<keyword evidence="2" id="KW-0812">Transmembrane</keyword>
<organism evidence="3 4">
    <name type="scientific">BD1-7 clade bacterium</name>
    <dbReference type="NCBI Taxonomy" id="2029982"/>
    <lineage>
        <taxon>Bacteria</taxon>
        <taxon>Pseudomonadati</taxon>
        <taxon>Pseudomonadota</taxon>
        <taxon>Gammaproteobacteria</taxon>
        <taxon>Cellvibrionales</taxon>
        <taxon>Spongiibacteraceae</taxon>
        <taxon>BD1-7 clade</taxon>
    </lineage>
</organism>
<dbReference type="EMBL" id="CACSIO010000061">
    <property type="protein sequence ID" value="CAA0125328.1"/>
    <property type="molecule type" value="Genomic_DNA"/>
</dbReference>
<dbReference type="AlphaFoldDB" id="A0A5S9R100"/>
<proteinExistence type="predicted"/>
<feature type="transmembrane region" description="Helical" evidence="2">
    <location>
        <begin position="7"/>
        <end position="28"/>
    </location>
</feature>
<evidence type="ECO:0000313" key="3">
    <source>
        <dbReference type="EMBL" id="CAA0125328.1"/>
    </source>
</evidence>
<dbReference type="OrthoDB" id="9917018at2"/>
<name>A0A5S9R100_9GAMM</name>
<evidence type="ECO:0000256" key="1">
    <source>
        <dbReference type="SAM" id="MobiDB-lite"/>
    </source>
</evidence>
<evidence type="ECO:0000256" key="2">
    <source>
        <dbReference type="SAM" id="Phobius"/>
    </source>
</evidence>
<dbReference type="Proteomes" id="UP000441399">
    <property type="component" value="Unassembled WGS sequence"/>
</dbReference>